<evidence type="ECO:0000313" key="10">
    <source>
        <dbReference type="Proteomes" id="UP001398420"/>
    </source>
</evidence>
<dbReference type="InterPro" id="IPR050363">
    <property type="entry name" value="MIP/Aquaporin"/>
</dbReference>
<reference evidence="9 10" key="1">
    <citation type="submission" date="2024-04" db="EMBL/GenBank/DDBJ databases">
        <authorList>
            <person name="Wu Y.S."/>
            <person name="Zhang L."/>
        </authorList>
    </citation>
    <scope>NUCLEOTIDE SEQUENCE [LARGE SCALE GENOMIC DNA]</scope>
    <source>
        <strain evidence="9 10">KG-01</strain>
    </source>
</reference>
<evidence type="ECO:0000256" key="4">
    <source>
        <dbReference type="ARBA" id="ARBA00022692"/>
    </source>
</evidence>
<organism evidence="9 10">
    <name type="scientific">Kurthia gibsonii</name>
    <dbReference type="NCBI Taxonomy" id="33946"/>
    <lineage>
        <taxon>Bacteria</taxon>
        <taxon>Bacillati</taxon>
        <taxon>Bacillota</taxon>
        <taxon>Bacilli</taxon>
        <taxon>Bacillales</taxon>
        <taxon>Caryophanaceae</taxon>
        <taxon>Kurthia</taxon>
    </lineage>
</organism>
<feature type="transmembrane region" description="Helical" evidence="8">
    <location>
        <begin position="50"/>
        <end position="73"/>
    </location>
</feature>
<evidence type="ECO:0000256" key="2">
    <source>
        <dbReference type="ARBA" id="ARBA00006175"/>
    </source>
</evidence>
<evidence type="ECO:0000256" key="7">
    <source>
        <dbReference type="RuleBase" id="RU000477"/>
    </source>
</evidence>
<feature type="transmembrane region" description="Helical" evidence="8">
    <location>
        <begin position="222"/>
        <end position="241"/>
    </location>
</feature>
<evidence type="ECO:0000256" key="3">
    <source>
        <dbReference type="ARBA" id="ARBA00022448"/>
    </source>
</evidence>
<dbReference type="EMBL" id="JBCEWA010000004">
    <property type="protein sequence ID" value="MEL5988206.1"/>
    <property type="molecule type" value="Genomic_DNA"/>
</dbReference>
<dbReference type="InterPro" id="IPR023271">
    <property type="entry name" value="Aquaporin-like"/>
</dbReference>
<protein>
    <submittedName>
        <fullName evidence="9">MIP/aquaporin family protein</fullName>
    </submittedName>
</protein>
<dbReference type="PROSITE" id="PS00221">
    <property type="entry name" value="MIP"/>
    <property type="match status" value="1"/>
</dbReference>
<evidence type="ECO:0000256" key="5">
    <source>
        <dbReference type="ARBA" id="ARBA00022989"/>
    </source>
</evidence>
<feature type="transmembrane region" description="Helical" evidence="8">
    <location>
        <begin position="253"/>
        <end position="271"/>
    </location>
</feature>
<name>A0ABU9LP73_9BACL</name>
<comment type="caution">
    <text evidence="9">The sequence shown here is derived from an EMBL/GenBank/DDBJ whole genome shotgun (WGS) entry which is preliminary data.</text>
</comment>
<feature type="transmembrane region" description="Helical" evidence="8">
    <location>
        <begin position="174"/>
        <end position="195"/>
    </location>
</feature>
<dbReference type="RefSeq" id="WP_285216255.1">
    <property type="nucleotide sequence ID" value="NZ_CP147847.1"/>
</dbReference>
<feature type="transmembrane region" description="Helical" evidence="8">
    <location>
        <begin position="93"/>
        <end position="115"/>
    </location>
</feature>
<proteinExistence type="inferred from homology"/>
<keyword evidence="5 8" id="KW-1133">Transmembrane helix</keyword>
<evidence type="ECO:0000313" key="9">
    <source>
        <dbReference type="EMBL" id="MEL5988206.1"/>
    </source>
</evidence>
<keyword evidence="6 8" id="KW-0472">Membrane</keyword>
<dbReference type="InterPro" id="IPR000425">
    <property type="entry name" value="MIP"/>
</dbReference>
<dbReference type="SUPFAM" id="SSF81338">
    <property type="entry name" value="Aquaporin-like"/>
    <property type="match status" value="1"/>
</dbReference>
<feature type="transmembrane region" description="Helical" evidence="8">
    <location>
        <begin position="20"/>
        <end position="38"/>
    </location>
</feature>
<gene>
    <name evidence="9" type="ORF">AAF454_07210</name>
</gene>
<evidence type="ECO:0000256" key="1">
    <source>
        <dbReference type="ARBA" id="ARBA00004141"/>
    </source>
</evidence>
<feature type="transmembrane region" description="Helical" evidence="8">
    <location>
        <begin position="142"/>
        <end position="162"/>
    </location>
</feature>
<dbReference type="PRINTS" id="PR00783">
    <property type="entry name" value="MINTRINSICP"/>
</dbReference>
<comment type="similarity">
    <text evidence="2 7">Belongs to the MIP/aquaporin (TC 1.A.8) family.</text>
</comment>
<dbReference type="Pfam" id="PF00230">
    <property type="entry name" value="MIP"/>
    <property type="match status" value="1"/>
</dbReference>
<evidence type="ECO:0000256" key="6">
    <source>
        <dbReference type="ARBA" id="ARBA00023136"/>
    </source>
</evidence>
<evidence type="ECO:0000256" key="8">
    <source>
        <dbReference type="SAM" id="Phobius"/>
    </source>
</evidence>
<dbReference type="NCBIfam" id="TIGR00861">
    <property type="entry name" value="MIP"/>
    <property type="match status" value="1"/>
</dbReference>
<dbReference type="PANTHER" id="PTHR43829">
    <property type="entry name" value="AQUAPORIN OR AQUAGLYCEROPORIN RELATED"/>
    <property type="match status" value="1"/>
</dbReference>
<sequence length="277" mass="29482">MPYKKNQRSEFMSTFTAELVGTMLLILFGGGVVAGVVLHKSKAFGGGWIVITFAWGLAVAMAAYAVGGISGAHLNPALTLSLATIGDFPWKNVPAYILAQMIGAFIGAVLVYFMYLPHWKGTEDKEAKLAVFSTIPAIKHPFSNLIAEMIGTFALVLGILALGTNTITDGMSPFLVGMLIVVIGMALGGPTGYAINPARDLGPRIAHALLPIPGKGSSNWSYAWIPVVGPIIGGVFGALFFQKVFEGENNPLFWVFAVIIILIFVAAQMTVKHVKED</sequence>
<keyword evidence="10" id="KW-1185">Reference proteome</keyword>
<dbReference type="PANTHER" id="PTHR43829:SF9">
    <property type="entry name" value="AQUAPORIN-9"/>
    <property type="match status" value="1"/>
</dbReference>
<comment type="subcellular location">
    <subcellularLocation>
        <location evidence="1">Membrane</location>
        <topology evidence="1">Multi-pass membrane protein</topology>
    </subcellularLocation>
</comment>
<keyword evidence="3 7" id="KW-0813">Transport</keyword>
<dbReference type="InterPro" id="IPR022357">
    <property type="entry name" value="MIP_CS"/>
</dbReference>
<accession>A0ABU9LP73</accession>
<dbReference type="Proteomes" id="UP001398420">
    <property type="component" value="Unassembled WGS sequence"/>
</dbReference>
<keyword evidence="4 7" id="KW-0812">Transmembrane</keyword>
<dbReference type="Gene3D" id="1.20.1080.10">
    <property type="entry name" value="Glycerol uptake facilitator protein"/>
    <property type="match status" value="1"/>
</dbReference>